<feature type="domain" description="C2H2-type" evidence="3">
    <location>
        <begin position="686"/>
        <end position="715"/>
    </location>
</feature>
<dbReference type="InterPro" id="IPR013087">
    <property type="entry name" value="Znf_C2H2_type"/>
</dbReference>
<feature type="region of interest" description="Disordered" evidence="2">
    <location>
        <begin position="1382"/>
        <end position="1441"/>
    </location>
</feature>
<feature type="region of interest" description="Disordered" evidence="2">
    <location>
        <begin position="877"/>
        <end position="901"/>
    </location>
</feature>
<dbReference type="SMART" id="SM00355">
    <property type="entry name" value="ZnF_C2H2"/>
    <property type="match status" value="10"/>
</dbReference>
<feature type="region of interest" description="Disordered" evidence="2">
    <location>
        <begin position="1531"/>
        <end position="1571"/>
    </location>
</feature>
<feature type="region of interest" description="Disordered" evidence="2">
    <location>
        <begin position="404"/>
        <end position="429"/>
    </location>
</feature>
<dbReference type="EMBL" id="LR899015">
    <property type="protein sequence ID" value="CAD7094107.1"/>
    <property type="molecule type" value="Genomic_DNA"/>
</dbReference>
<accession>A0A7R8V747</accession>
<protein>
    <recommendedName>
        <fullName evidence="3">C2H2-type domain-containing protein</fullName>
    </recommendedName>
</protein>
<gene>
    <name evidence="4" type="ORF">HERILL_LOCUS16335</name>
</gene>
<keyword evidence="1" id="KW-0863">Zinc-finger</keyword>
<feature type="region of interest" description="Disordered" evidence="2">
    <location>
        <begin position="68"/>
        <end position="115"/>
    </location>
</feature>
<feature type="compositionally biased region" description="Low complexity" evidence="2">
    <location>
        <begin position="293"/>
        <end position="304"/>
    </location>
</feature>
<dbReference type="PANTHER" id="PTHR12451">
    <property type="entry name" value="TRANSCRIPTION FACTOR CASTOR PROTEIN MING -RELATED"/>
    <property type="match status" value="1"/>
</dbReference>
<keyword evidence="5" id="KW-1185">Reference proteome</keyword>
<dbReference type="InParanoid" id="A0A7R8V747"/>
<dbReference type="GO" id="GO:0000981">
    <property type="term" value="F:DNA-binding transcription factor activity, RNA polymerase II-specific"/>
    <property type="evidence" value="ECO:0007669"/>
    <property type="project" value="TreeGrafter"/>
</dbReference>
<dbReference type="GO" id="GO:0005634">
    <property type="term" value="C:nucleus"/>
    <property type="evidence" value="ECO:0007669"/>
    <property type="project" value="TreeGrafter"/>
</dbReference>
<dbReference type="Proteomes" id="UP000594454">
    <property type="component" value="Chromosome 7"/>
</dbReference>
<dbReference type="GO" id="GO:0045944">
    <property type="term" value="P:positive regulation of transcription by RNA polymerase II"/>
    <property type="evidence" value="ECO:0007669"/>
    <property type="project" value="TreeGrafter"/>
</dbReference>
<dbReference type="GO" id="GO:0008270">
    <property type="term" value="F:zinc ion binding"/>
    <property type="evidence" value="ECO:0007669"/>
    <property type="project" value="UniProtKB-KW"/>
</dbReference>
<feature type="compositionally biased region" description="Basic and acidic residues" evidence="2">
    <location>
        <begin position="369"/>
        <end position="379"/>
    </location>
</feature>
<feature type="compositionally biased region" description="Low complexity" evidence="2">
    <location>
        <begin position="1559"/>
        <end position="1571"/>
    </location>
</feature>
<feature type="region of interest" description="Disordered" evidence="2">
    <location>
        <begin position="198"/>
        <end position="235"/>
    </location>
</feature>
<reference evidence="4 5" key="1">
    <citation type="submission" date="2020-11" db="EMBL/GenBank/DDBJ databases">
        <authorList>
            <person name="Wallbank WR R."/>
            <person name="Pardo Diaz C."/>
            <person name="Kozak K."/>
            <person name="Martin S."/>
            <person name="Jiggins C."/>
            <person name="Moest M."/>
            <person name="Warren A I."/>
            <person name="Generalovic N T."/>
            <person name="Byers J.R.P. K."/>
            <person name="Montejo-Kovacevich G."/>
            <person name="Yen C E."/>
        </authorList>
    </citation>
    <scope>NUCLEOTIDE SEQUENCE [LARGE SCALE GENOMIC DNA]</scope>
</reference>
<dbReference type="PROSITE" id="PS50157">
    <property type="entry name" value="ZINC_FINGER_C2H2_2"/>
    <property type="match status" value="2"/>
</dbReference>
<feature type="compositionally biased region" description="Low complexity" evidence="2">
    <location>
        <begin position="324"/>
        <end position="344"/>
    </location>
</feature>
<dbReference type="PANTHER" id="PTHR12451:SF0">
    <property type="entry name" value="ZINC FINGER PROTEIN CASTOR HOMOLOG 1"/>
    <property type="match status" value="1"/>
</dbReference>
<feature type="compositionally biased region" description="Low complexity" evidence="2">
    <location>
        <begin position="882"/>
        <end position="901"/>
    </location>
</feature>
<feature type="compositionally biased region" description="Polar residues" evidence="2">
    <location>
        <begin position="68"/>
        <end position="77"/>
    </location>
</feature>
<dbReference type="GO" id="GO:0045664">
    <property type="term" value="P:regulation of neuron differentiation"/>
    <property type="evidence" value="ECO:0007669"/>
    <property type="project" value="TreeGrafter"/>
</dbReference>
<evidence type="ECO:0000256" key="1">
    <source>
        <dbReference type="PROSITE-ProRule" id="PRU00042"/>
    </source>
</evidence>
<feature type="compositionally biased region" description="Low complexity" evidence="2">
    <location>
        <begin position="155"/>
        <end position="172"/>
    </location>
</feature>
<organism evidence="4 5">
    <name type="scientific">Hermetia illucens</name>
    <name type="common">Black soldier fly</name>
    <dbReference type="NCBI Taxonomy" id="343691"/>
    <lineage>
        <taxon>Eukaryota</taxon>
        <taxon>Metazoa</taxon>
        <taxon>Ecdysozoa</taxon>
        <taxon>Arthropoda</taxon>
        <taxon>Hexapoda</taxon>
        <taxon>Insecta</taxon>
        <taxon>Pterygota</taxon>
        <taxon>Neoptera</taxon>
        <taxon>Endopterygota</taxon>
        <taxon>Diptera</taxon>
        <taxon>Brachycera</taxon>
        <taxon>Stratiomyomorpha</taxon>
        <taxon>Stratiomyidae</taxon>
        <taxon>Hermetiinae</taxon>
        <taxon>Hermetia</taxon>
    </lineage>
</organism>
<feature type="compositionally biased region" description="Basic and acidic residues" evidence="2">
    <location>
        <begin position="345"/>
        <end position="362"/>
    </location>
</feature>
<feature type="domain" description="C2H2-type" evidence="3">
    <location>
        <begin position="745"/>
        <end position="774"/>
    </location>
</feature>
<dbReference type="OrthoDB" id="10063916at2759"/>
<evidence type="ECO:0000313" key="5">
    <source>
        <dbReference type="Proteomes" id="UP000594454"/>
    </source>
</evidence>
<feature type="compositionally biased region" description="Polar residues" evidence="2">
    <location>
        <begin position="1386"/>
        <end position="1399"/>
    </location>
</feature>
<feature type="region of interest" description="Disordered" evidence="2">
    <location>
        <begin position="148"/>
        <end position="172"/>
    </location>
</feature>
<keyword evidence="1" id="KW-0479">Metal-binding</keyword>
<dbReference type="OMA" id="RVQNSMR"/>
<dbReference type="PROSITE" id="PS00028">
    <property type="entry name" value="ZINC_FINGER_C2H2_1"/>
    <property type="match status" value="6"/>
</dbReference>
<evidence type="ECO:0000259" key="3">
    <source>
        <dbReference type="PROSITE" id="PS50157"/>
    </source>
</evidence>
<evidence type="ECO:0000256" key="2">
    <source>
        <dbReference type="SAM" id="MobiDB-lite"/>
    </source>
</evidence>
<evidence type="ECO:0000313" key="4">
    <source>
        <dbReference type="EMBL" id="CAD7094107.1"/>
    </source>
</evidence>
<proteinExistence type="predicted"/>
<feature type="region of interest" description="Disordered" evidence="2">
    <location>
        <begin position="1917"/>
        <end position="1951"/>
    </location>
</feature>
<feature type="compositionally biased region" description="Low complexity" evidence="2">
    <location>
        <begin position="1922"/>
        <end position="1943"/>
    </location>
</feature>
<dbReference type="InterPro" id="IPR040373">
    <property type="entry name" value="CASZ1"/>
</dbReference>
<feature type="region of interest" description="Disordered" evidence="2">
    <location>
        <begin position="293"/>
        <end position="381"/>
    </location>
</feature>
<feature type="region of interest" description="Disordered" evidence="2">
    <location>
        <begin position="1"/>
        <end position="31"/>
    </location>
</feature>
<keyword evidence="1" id="KW-0862">Zinc</keyword>
<feature type="compositionally biased region" description="Polar residues" evidence="2">
    <location>
        <begin position="1419"/>
        <end position="1436"/>
    </location>
</feature>
<feature type="compositionally biased region" description="Polar residues" evidence="2">
    <location>
        <begin position="1548"/>
        <end position="1558"/>
    </location>
</feature>
<sequence length="1993" mass="220787">MDGTITETQNLQSKPASSVLRTSPRTGSRNAILSPLPTLSITTTSTVSVSSTVESLQRVVIDRKPDTVQTNTTSLTSRNKRKNFNPRCSSINDDDITVDRGHNKDTYPGETVDRQPEMLPSLLSANSTTITSRSYNSHDNSFSEIDLENSGGVDNGTSTINSSGNSASGSTNSITTTMLKSWHNLVDLHQYRRYKGSVMKPHHSRSNKANSNDFHNIPRVNKTNQQSDDSFTDGDHQITRMTTATTSVATSTPTLERQLKNEFACNAFNAVQELLNVYGLSISPGDIVDAFKKQQQQQLQQQQKHSLAKTGGECPQPPTPPRTPISSLSTSSTITSSAAASNSEHSSKDKDHHHQQQNHAEHQQSTPEKSGDHHERASSDHNPFNALASIAKLLTPSAISSATAAITPTSHQQSVDKKSPTGESTSNNNFHLEVDYLNDNCVGDDTRTIGDDDDYDVGEMKTQQNLSDNNFSERFDESSSMNLYDINHCDNDSNISSTIIDDDRASSDDITMGGDNVAIGDNRGYGEGSTTGADDEGDVADCETRAGLKCADSDMEGSRFPMKNVDNLLDKCPLNIFSPILQLGHMQNDDKQLHAEGLKCLTKYSSYLQCKTDACQLENLREHYHCYDIPCLGKTFNKKEEIIRHLKWHKKRAESLNHGFLRFSSSDDCSLAFGSNCTHNRKQTHYHCFQPNCDKVYISTSDVQMHSNYHRKDSAIYQEGFQRYRATEECNAEYCMFAGQRTTHFHCRRDNCRYTFKNKADMEKHKSYHIKDLQLARDGFKKFLKTEPCPYERCRFSRICNHIHCVRENCHYVLHSSGQLLSHKRKHERMDSEQAYRRFKIAQKAAAAAANMLTSSAPSPSGSGSNSTSMLANTAVCGPISGGTESKPSTPSTSSSIAISPDLQIPPDLTVSFAATKGLKPDTTLLAPGLTPSSHQISQPSQLDMNLLYTNTGLSLDILQQIQQRHQKLFNAPAADDPNFCSNTSGKPPPPTATAISHPPSFILPSSLLLHSLSRSAVDEIEDLIRQYFTTNCTRQHIIDQIEPLNLKSSASSSDQLPRIGSSAGSNSERIECLSTTTEPHLHCLFKNCEAIIPRNLVDISEHMQIHELSRNADNIIQNSNLLQITSIEGFFNRKRGRPPKNRVVEVYNNARNQSPQAIFTSFKLEKTLNDPQVLSPPLASMNTNQPRSLFGPATSSTSTITSFDTNQASSNISTNVNTINLSAHQAEGRIQAFHSDAQKCEDTNCQFVRQFHFHCKFSEKCDFATKDPFALELHLNESHKVGRHEDDSSEQTSHRPLKCWEFYETSTNCQFNGCDFNQRNNHFHCTKCNFVTTVQSEIERHSSLSDCMDEKTNLDNAYQNRSASSSGRNVLNNLLNYNSKEEANSKSLSRTTPESSEASVKLKFPNPESVGSGHSMDDNFNTELGTNNSIKTEPMQTEDEKVSVVRAAGTYFPQNSNNSNDIEAGNALHRSEQTSPSSECNSSLMCPRPFCRLKRKSHQHCNLCSQAFSDSVKLEIHRLKHSTFCLTGQEEETERGTTLIKDEPNAEDNSSPQDLTKTQQQASSSPTSSPLVNFSNAAAAMAAAMTPSAAGLQQIVPPNFVDNFSLQNLHMAQFALYQHNPFYYQNFYPFLGSQNLPAAFAAHPELLQAQLAAVAAAASGGCDRPKESSSPEKSTDRCNVSGQVYPFATVAAAAGNPTQSSIGPSIASGQAFEMPKLSQDLFVNSGRRKRKADDFDGAVHGLMEMGIPSASALVTVAGNAKKMFKTNKQANFKMFKDEPIPQGYLKFRFNEDCNFPNCGYRNHQSHFHCCRKDCYYSFCDKTRFVQHTARHERLDKLMGDDFKQFRANMRCGYGDCAYNKNLAGQNNKSSHFHCLKCNFICSDTNKVVAHRRQHSKMEFIRMAGFRKVANNEKCTARSNLSTSTTATSSSEQMTEISSSTETPGTGGDISSGGANTGNECTYSLKQTHYHCLICDCSVLSRAQLGSHRHRVP</sequence>
<feature type="compositionally biased region" description="Basic and acidic residues" evidence="2">
    <location>
        <begin position="97"/>
        <end position="115"/>
    </location>
</feature>
<dbReference type="GO" id="GO:0000977">
    <property type="term" value="F:RNA polymerase II transcription regulatory region sequence-specific DNA binding"/>
    <property type="evidence" value="ECO:0007669"/>
    <property type="project" value="TreeGrafter"/>
</dbReference>
<name>A0A7R8V747_HERIL</name>